<accession>E4ZSC0</accession>
<dbReference type="Proteomes" id="UP000002668">
    <property type="component" value="Genome"/>
</dbReference>
<sequence length="42" mass="4618">MNMSSCLTNIPSRHGRCCRCRGCVVVKITLSIKLTSFLFGLA</sequence>
<evidence type="ECO:0000313" key="1">
    <source>
        <dbReference type="EMBL" id="CBX94300.1"/>
    </source>
</evidence>
<dbReference type="HOGENOM" id="CLU_3260676_0_0_1"/>
<gene>
    <name evidence="1" type="ORF">LEMA_P122790.1</name>
</gene>
<proteinExistence type="predicted"/>
<dbReference type="EMBL" id="FP929121">
    <property type="protein sequence ID" value="CBX94300.1"/>
    <property type="molecule type" value="Genomic_DNA"/>
</dbReference>
<organism evidence="2">
    <name type="scientific">Leptosphaeria maculans (strain JN3 / isolate v23.1.3 / race Av1-4-5-6-7-8)</name>
    <name type="common">Blackleg fungus</name>
    <name type="synonym">Phoma lingam</name>
    <dbReference type="NCBI Taxonomy" id="985895"/>
    <lineage>
        <taxon>Eukaryota</taxon>
        <taxon>Fungi</taxon>
        <taxon>Dikarya</taxon>
        <taxon>Ascomycota</taxon>
        <taxon>Pezizomycotina</taxon>
        <taxon>Dothideomycetes</taxon>
        <taxon>Pleosporomycetidae</taxon>
        <taxon>Pleosporales</taxon>
        <taxon>Pleosporineae</taxon>
        <taxon>Leptosphaeriaceae</taxon>
        <taxon>Plenodomus</taxon>
        <taxon>Plenodomus lingam/Leptosphaeria maculans species complex</taxon>
    </lineage>
</organism>
<dbReference type="VEuPathDB" id="FungiDB:LEMA_P122790.1"/>
<reference evidence="2" key="1">
    <citation type="journal article" date="2011" name="Nat. Commun.">
        <title>Effector diversification within compartments of the Leptosphaeria maculans genome affected by Repeat-Induced Point mutations.</title>
        <authorList>
            <person name="Rouxel T."/>
            <person name="Grandaubert J."/>
            <person name="Hane J.K."/>
            <person name="Hoede C."/>
            <person name="van de Wouw A.P."/>
            <person name="Couloux A."/>
            <person name="Dominguez V."/>
            <person name="Anthouard V."/>
            <person name="Bally P."/>
            <person name="Bourras S."/>
            <person name="Cozijnsen A.J."/>
            <person name="Ciuffetti L.M."/>
            <person name="Degrave A."/>
            <person name="Dilmaghani A."/>
            <person name="Duret L."/>
            <person name="Fudal I."/>
            <person name="Goodwin S.B."/>
            <person name="Gout L."/>
            <person name="Glaser N."/>
            <person name="Linglin J."/>
            <person name="Kema G.H.J."/>
            <person name="Lapalu N."/>
            <person name="Lawrence C.B."/>
            <person name="May K."/>
            <person name="Meyer M."/>
            <person name="Ollivier B."/>
            <person name="Poulain J."/>
            <person name="Schoch C.L."/>
            <person name="Simon A."/>
            <person name="Spatafora J.W."/>
            <person name="Stachowiak A."/>
            <person name="Turgeon B.G."/>
            <person name="Tyler B.M."/>
            <person name="Vincent D."/>
            <person name="Weissenbach J."/>
            <person name="Amselem J."/>
            <person name="Quesneville H."/>
            <person name="Oliver R.P."/>
            <person name="Wincker P."/>
            <person name="Balesdent M.-H."/>
            <person name="Howlett B.J."/>
        </authorList>
    </citation>
    <scope>NUCLEOTIDE SEQUENCE [LARGE SCALE GENOMIC DNA]</scope>
    <source>
        <strain evidence="2">JN3 / isolate v23.1.3 / race Av1-4-5-6-7-8</strain>
    </source>
</reference>
<protein>
    <submittedName>
        <fullName evidence="1">Predicted protein</fullName>
    </submittedName>
</protein>
<dbReference type="AlphaFoldDB" id="E4ZSC0"/>
<keyword evidence="2" id="KW-1185">Reference proteome</keyword>
<name>E4ZSC0_LEPMJ</name>
<dbReference type="InParanoid" id="E4ZSC0"/>
<evidence type="ECO:0000313" key="2">
    <source>
        <dbReference type="Proteomes" id="UP000002668"/>
    </source>
</evidence>